<sequence length="949" mass="103217">MGGSGWEAAVKPFLSKEPRDVTALVDSSVELECAAGGDPPPKVLWRRADGKMPISRARLTEDKSLRIERIAVEDEGVYICDATNLVGTITAKATLTVHSPPTFTVKPEDQTVGLNGVAQFECAARGSPPPSVYWAREGSQLLMFPANSYGRLHVSPQGQLTIHGVLREDAGFLVCSALSVAGSATARAYLEVRSTGDNPPPIVEIGPANQTLPRHSVAILPCQVRGQHVTSWSKDGSTLKITHRHSVFTNGTLQIDDLENTDSGVYTCTAKSDSGESYASGWLRVGGDPERGPEPGALPRAPSSLRLVNASLHALTLAWDPPQGASTLTGYTMEYYSPDLQGGWVVAARGVVGHMVTIKDLKPETRYIFTVRSENAFGLSVPSNMSEILRTLGGEPRGVSQAQLEEARLRLGTRVINLMELSPISSTTVRVTWEILTSDDYIEGVYIRFREVSGGWHKYSLVTVMAAGATHYTVSSLRKFTKYEFFLTPFFKSVEGQPSNSKFVQTLEDVPSAAPLGLSAEILNSTTAQLRWSAPPMQHHNGVITGYKVVIRSNMTLHETVRNTTVPSLLLNKLNPKFGYTVVVTAITRIGSGPFSRELVLSTAATSRARQGHTWLLVLSAACALVLGLSCSAALYLRRRGLAKELGHLSVSGNEVSLLHSNGKETLWIERGGWGKEALGDYAEVDTRGLTTFASRKDQPTPYATTTLLNRRPHQELMPLSETKIEEVDEGNQQMSSIDSGMYYSEEVKPTPKQLGNPGKFNSAGNVANWAEFLPPPPDHPPPHHRARSINQEMCVSPQVSRRCPPPLPPARNYSPAWLESQSVGSDSSKHKHFPPPAQKPPPIPRYNGTNQSQSSSSSSSCPYHQCSRKATHEENASLLYKQPIANDDHCSHSHDKGIQSTLNSRTYCKHDDYSGPCYEDCSASDTGCSCSESSCLYSEANHSEICAN</sequence>
<evidence type="ECO:0000256" key="4">
    <source>
        <dbReference type="ARBA" id="ARBA00022737"/>
    </source>
</evidence>
<evidence type="ECO:0000256" key="2">
    <source>
        <dbReference type="ARBA" id="ARBA00022692"/>
    </source>
</evidence>
<evidence type="ECO:0000256" key="8">
    <source>
        <dbReference type="ARBA" id="ARBA00023319"/>
    </source>
</evidence>
<keyword evidence="2 10" id="KW-0812">Transmembrane</keyword>
<evidence type="ECO:0000256" key="10">
    <source>
        <dbReference type="SAM" id="Phobius"/>
    </source>
</evidence>
<dbReference type="Pfam" id="PF07679">
    <property type="entry name" value="I-set"/>
    <property type="match status" value="3"/>
</dbReference>
<dbReference type="GO" id="GO:0098632">
    <property type="term" value="F:cell-cell adhesion mediator activity"/>
    <property type="evidence" value="ECO:0007669"/>
    <property type="project" value="TreeGrafter"/>
</dbReference>
<dbReference type="GO" id="GO:0030424">
    <property type="term" value="C:axon"/>
    <property type="evidence" value="ECO:0007669"/>
    <property type="project" value="TreeGrafter"/>
</dbReference>
<dbReference type="InterPro" id="IPR013783">
    <property type="entry name" value="Ig-like_fold"/>
</dbReference>
<evidence type="ECO:0000313" key="14">
    <source>
        <dbReference type="Proteomes" id="UP001152798"/>
    </source>
</evidence>
<dbReference type="InterPro" id="IPR013098">
    <property type="entry name" value="Ig_I-set"/>
</dbReference>
<dbReference type="GO" id="GO:0007156">
    <property type="term" value="P:homophilic cell adhesion via plasma membrane adhesion molecules"/>
    <property type="evidence" value="ECO:0007669"/>
    <property type="project" value="TreeGrafter"/>
</dbReference>
<keyword evidence="6 10" id="KW-0472">Membrane</keyword>
<keyword evidence="5 10" id="KW-1133">Transmembrane helix</keyword>
<feature type="transmembrane region" description="Helical" evidence="10">
    <location>
        <begin position="615"/>
        <end position="637"/>
    </location>
</feature>
<dbReference type="PROSITE" id="PS50853">
    <property type="entry name" value="FN3"/>
    <property type="match status" value="3"/>
</dbReference>
<dbReference type="PANTHER" id="PTHR10075:SF100">
    <property type="entry name" value="FASCICLIN-2"/>
    <property type="match status" value="1"/>
</dbReference>
<keyword evidence="7" id="KW-1015">Disulfide bond</keyword>
<organism evidence="13 14">
    <name type="scientific">Nezara viridula</name>
    <name type="common">Southern green stink bug</name>
    <name type="synonym">Cimex viridulus</name>
    <dbReference type="NCBI Taxonomy" id="85310"/>
    <lineage>
        <taxon>Eukaryota</taxon>
        <taxon>Metazoa</taxon>
        <taxon>Ecdysozoa</taxon>
        <taxon>Arthropoda</taxon>
        <taxon>Hexapoda</taxon>
        <taxon>Insecta</taxon>
        <taxon>Pterygota</taxon>
        <taxon>Neoptera</taxon>
        <taxon>Paraneoptera</taxon>
        <taxon>Hemiptera</taxon>
        <taxon>Heteroptera</taxon>
        <taxon>Panheteroptera</taxon>
        <taxon>Pentatomomorpha</taxon>
        <taxon>Pentatomoidea</taxon>
        <taxon>Pentatomidae</taxon>
        <taxon>Pentatominae</taxon>
        <taxon>Nezara</taxon>
    </lineage>
</organism>
<dbReference type="InterPro" id="IPR003961">
    <property type="entry name" value="FN3_dom"/>
</dbReference>
<dbReference type="Pfam" id="PF00041">
    <property type="entry name" value="fn3"/>
    <property type="match status" value="2"/>
</dbReference>
<evidence type="ECO:0000256" key="9">
    <source>
        <dbReference type="SAM" id="MobiDB-lite"/>
    </source>
</evidence>
<evidence type="ECO:0000256" key="6">
    <source>
        <dbReference type="ARBA" id="ARBA00023136"/>
    </source>
</evidence>
<keyword evidence="14" id="KW-1185">Reference proteome</keyword>
<dbReference type="SMART" id="SM00060">
    <property type="entry name" value="FN3"/>
    <property type="match status" value="3"/>
</dbReference>
<evidence type="ECO:0000256" key="7">
    <source>
        <dbReference type="ARBA" id="ARBA00023157"/>
    </source>
</evidence>
<dbReference type="CDD" id="cd00063">
    <property type="entry name" value="FN3"/>
    <property type="match status" value="3"/>
</dbReference>
<keyword evidence="3" id="KW-0732">Signal</keyword>
<feature type="domain" description="Fibronectin type-III" evidence="12">
    <location>
        <begin position="514"/>
        <end position="606"/>
    </location>
</feature>
<feature type="domain" description="Ig-like" evidence="11">
    <location>
        <begin position="101"/>
        <end position="191"/>
    </location>
</feature>
<evidence type="ECO:0000256" key="1">
    <source>
        <dbReference type="ARBA" id="ARBA00004167"/>
    </source>
</evidence>
<gene>
    <name evidence="13" type="ORF">NEZAVI_LOCUS8961</name>
</gene>
<dbReference type="SUPFAM" id="SSF48726">
    <property type="entry name" value="Immunoglobulin"/>
    <property type="match status" value="3"/>
</dbReference>
<dbReference type="Proteomes" id="UP001152798">
    <property type="component" value="Chromosome 4"/>
</dbReference>
<dbReference type="InterPro" id="IPR007110">
    <property type="entry name" value="Ig-like_dom"/>
</dbReference>
<dbReference type="FunFam" id="2.60.40.10:FF:001167">
    <property type="entry name" value="Roundabout 2, isoform B"/>
    <property type="match status" value="1"/>
</dbReference>
<dbReference type="GO" id="GO:0070593">
    <property type="term" value="P:dendrite self-avoidance"/>
    <property type="evidence" value="ECO:0007669"/>
    <property type="project" value="TreeGrafter"/>
</dbReference>
<dbReference type="SMART" id="SM00408">
    <property type="entry name" value="IGc2"/>
    <property type="match status" value="3"/>
</dbReference>
<dbReference type="PROSITE" id="PS50835">
    <property type="entry name" value="IG_LIKE"/>
    <property type="match status" value="3"/>
</dbReference>
<comment type="subcellular location">
    <subcellularLocation>
        <location evidence="1">Membrane</location>
        <topology evidence="1">Single-pass membrane protein</topology>
    </subcellularLocation>
</comment>
<dbReference type="GO" id="GO:0007411">
    <property type="term" value="P:axon guidance"/>
    <property type="evidence" value="ECO:0007669"/>
    <property type="project" value="TreeGrafter"/>
</dbReference>
<evidence type="ECO:0000313" key="13">
    <source>
        <dbReference type="EMBL" id="CAH1399529.1"/>
    </source>
</evidence>
<feature type="region of interest" description="Disordered" evidence="9">
    <location>
        <begin position="796"/>
        <end position="864"/>
    </location>
</feature>
<dbReference type="InterPro" id="IPR036179">
    <property type="entry name" value="Ig-like_dom_sf"/>
</dbReference>
<dbReference type="InterPro" id="IPR003599">
    <property type="entry name" value="Ig_sub"/>
</dbReference>
<name>A0A9P0HCV0_NEZVI</name>
<dbReference type="OrthoDB" id="428111at2759"/>
<evidence type="ECO:0000256" key="3">
    <source>
        <dbReference type="ARBA" id="ARBA00022729"/>
    </source>
</evidence>
<protein>
    <recommendedName>
        <fullName evidence="15">Roundabout</fullName>
    </recommendedName>
</protein>
<dbReference type="FunFam" id="2.60.40.10:FF:000028">
    <property type="entry name" value="Neuronal cell adhesion molecule"/>
    <property type="match status" value="1"/>
</dbReference>
<dbReference type="FunFam" id="2.60.40.10:FF:000053">
    <property type="entry name" value="Roundabout guidance receptor 1"/>
    <property type="match status" value="1"/>
</dbReference>
<evidence type="ECO:0000256" key="5">
    <source>
        <dbReference type="ARBA" id="ARBA00022989"/>
    </source>
</evidence>
<dbReference type="PANTHER" id="PTHR10075">
    <property type="entry name" value="BASIGIN RELATED"/>
    <property type="match status" value="1"/>
</dbReference>
<dbReference type="SUPFAM" id="SSF49265">
    <property type="entry name" value="Fibronectin type III"/>
    <property type="match status" value="2"/>
</dbReference>
<feature type="domain" description="Ig-like" evidence="11">
    <location>
        <begin position="12"/>
        <end position="96"/>
    </location>
</feature>
<feature type="domain" description="Fibronectin type-III" evidence="12">
    <location>
        <begin position="301"/>
        <end position="394"/>
    </location>
</feature>
<accession>A0A9P0HCV0</accession>
<dbReference type="InterPro" id="IPR003598">
    <property type="entry name" value="Ig_sub2"/>
</dbReference>
<keyword evidence="8" id="KW-0393">Immunoglobulin domain</keyword>
<proteinExistence type="predicted"/>
<feature type="compositionally biased region" description="Low complexity" evidence="9">
    <location>
        <begin position="852"/>
        <end position="861"/>
    </location>
</feature>
<feature type="domain" description="Fibronectin type-III" evidence="12">
    <location>
        <begin position="414"/>
        <end position="509"/>
    </location>
</feature>
<reference evidence="13" key="1">
    <citation type="submission" date="2022-01" db="EMBL/GenBank/DDBJ databases">
        <authorList>
            <person name="King R."/>
        </authorList>
    </citation>
    <scope>NUCLEOTIDE SEQUENCE</scope>
</reference>
<dbReference type="InterPro" id="IPR036116">
    <property type="entry name" value="FN3_sf"/>
</dbReference>
<keyword evidence="4" id="KW-0677">Repeat</keyword>
<dbReference type="SMART" id="SM00409">
    <property type="entry name" value="IG"/>
    <property type="match status" value="3"/>
</dbReference>
<feature type="domain" description="Ig-like" evidence="11">
    <location>
        <begin position="200"/>
        <end position="279"/>
    </location>
</feature>
<feature type="compositionally biased region" description="Pro residues" evidence="9">
    <location>
        <begin position="835"/>
        <end position="845"/>
    </location>
</feature>
<dbReference type="FunFam" id="2.60.40.10:FF:000008">
    <property type="entry name" value="roundabout homolog 2 isoform X2"/>
    <property type="match status" value="2"/>
</dbReference>
<dbReference type="Gene3D" id="2.60.40.10">
    <property type="entry name" value="Immunoglobulins"/>
    <property type="match status" value="6"/>
</dbReference>
<dbReference type="AlphaFoldDB" id="A0A9P0HCV0"/>
<dbReference type="EMBL" id="OV725080">
    <property type="protein sequence ID" value="CAH1399529.1"/>
    <property type="molecule type" value="Genomic_DNA"/>
</dbReference>
<evidence type="ECO:0000259" key="11">
    <source>
        <dbReference type="PROSITE" id="PS50835"/>
    </source>
</evidence>
<evidence type="ECO:0008006" key="15">
    <source>
        <dbReference type="Google" id="ProtNLM"/>
    </source>
</evidence>
<dbReference type="GO" id="GO:0005886">
    <property type="term" value="C:plasma membrane"/>
    <property type="evidence" value="ECO:0007669"/>
    <property type="project" value="TreeGrafter"/>
</dbReference>
<evidence type="ECO:0000259" key="12">
    <source>
        <dbReference type="PROSITE" id="PS50853"/>
    </source>
</evidence>